<dbReference type="AlphaFoldDB" id="A0A9J6P0I7"/>
<keyword evidence="1" id="KW-1133">Transmembrane helix</keyword>
<keyword evidence="1" id="KW-0812">Transmembrane</keyword>
<accession>A0A9J6P0I7</accession>
<protein>
    <recommendedName>
        <fullName evidence="4">PsbP C-terminal domain-containing protein</fullName>
    </recommendedName>
</protein>
<proteinExistence type="predicted"/>
<evidence type="ECO:0000313" key="2">
    <source>
        <dbReference type="EMBL" id="MCM1989892.1"/>
    </source>
</evidence>
<organism evidence="2 3">
    <name type="scientific">Oceanirhabdus seepicola</name>
    <dbReference type="NCBI Taxonomy" id="2828781"/>
    <lineage>
        <taxon>Bacteria</taxon>
        <taxon>Bacillati</taxon>
        <taxon>Bacillota</taxon>
        <taxon>Clostridia</taxon>
        <taxon>Eubacteriales</taxon>
        <taxon>Clostridiaceae</taxon>
        <taxon>Oceanirhabdus</taxon>
    </lineage>
</organism>
<reference evidence="2" key="1">
    <citation type="journal article" date="2021" name="mSystems">
        <title>Bacteria and Archaea Synergistically Convert Glycine Betaine to Biogenic Methane in the Formosa Cold Seep of the South China Sea.</title>
        <authorList>
            <person name="Li L."/>
            <person name="Zhang W."/>
            <person name="Zhang S."/>
            <person name="Song L."/>
            <person name="Sun Q."/>
            <person name="Zhang H."/>
            <person name="Xiang H."/>
            <person name="Dong X."/>
        </authorList>
    </citation>
    <scope>NUCLEOTIDE SEQUENCE</scope>
    <source>
        <strain evidence="2">ZWT</strain>
    </source>
</reference>
<feature type="transmembrane region" description="Helical" evidence="1">
    <location>
        <begin position="6"/>
        <end position="27"/>
    </location>
</feature>
<evidence type="ECO:0000256" key="1">
    <source>
        <dbReference type="SAM" id="Phobius"/>
    </source>
</evidence>
<comment type="caution">
    <text evidence="2">The sequence shown here is derived from an EMBL/GenBank/DDBJ whole genome shotgun (WGS) entry which is preliminary data.</text>
</comment>
<dbReference type="EMBL" id="JAGSOJ010000002">
    <property type="protein sequence ID" value="MCM1989892.1"/>
    <property type="molecule type" value="Genomic_DNA"/>
</dbReference>
<evidence type="ECO:0008006" key="4">
    <source>
        <dbReference type="Google" id="ProtNLM"/>
    </source>
</evidence>
<name>A0A9J6P0I7_9CLOT</name>
<dbReference type="RefSeq" id="WP_250858916.1">
    <property type="nucleotide sequence ID" value="NZ_JAGSOJ010000002.1"/>
</dbReference>
<reference evidence="2" key="2">
    <citation type="submission" date="2021-04" db="EMBL/GenBank/DDBJ databases">
        <authorList>
            <person name="Dong X."/>
        </authorList>
    </citation>
    <scope>NUCLEOTIDE SEQUENCE</scope>
    <source>
        <strain evidence="2">ZWT</strain>
    </source>
</reference>
<dbReference type="Proteomes" id="UP001056429">
    <property type="component" value="Unassembled WGS sequence"/>
</dbReference>
<keyword evidence="1" id="KW-0472">Membrane</keyword>
<gene>
    <name evidence="2" type="ORF">KDK92_09080</name>
</gene>
<dbReference type="Gene3D" id="3.40.1000.10">
    <property type="entry name" value="Mog1/PsbP, alpha/beta/alpha sandwich"/>
    <property type="match status" value="1"/>
</dbReference>
<sequence>MRVIFIYSKKVTIILTVILFMIVMFGLESRFHEKLKVASLNENNIYKLKEYNDDNMRIVYKLPENWGNTEKKINVEKVIYHSEFYDRESSIGGYIQLQSKNRELQDVVSAFGQDKNKVQEYNYRPIKVNGYKGYLVKYKLQSFVDNKQMKFVQYYIESQGDRAVVTFYAPDEKYEKNFERIFEAITDTIKLQ</sequence>
<evidence type="ECO:0000313" key="3">
    <source>
        <dbReference type="Proteomes" id="UP001056429"/>
    </source>
</evidence>
<keyword evidence="3" id="KW-1185">Reference proteome</keyword>